<dbReference type="InterPro" id="IPR002307">
    <property type="entry name" value="Tyr-tRNA-ligase"/>
</dbReference>
<evidence type="ECO:0000313" key="12">
    <source>
        <dbReference type="Proteomes" id="UP000824175"/>
    </source>
</evidence>
<dbReference type="GO" id="GO:0006437">
    <property type="term" value="P:tyrosyl-tRNA aminoacylation"/>
    <property type="evidence" value="ECO:0007669"/>
    <property type="project" value="UniProtKB-UniRule"/>
</dbReference>
<dbReference type="CDD" id="cd00165">
    <property type="entry name" value="S4"/>
    <property type="match status" value="1"/>
</dbReference>
<evidence type="ECO:0000313" key="11">
    <source>
        <dbReference type="EMBL" id="HIU13373.1"/>
    </source>
</evidence>
<comment type="caution">
    <text evidence="11">The sequence shown here is derived from an EMBL/GenBank/DDBJ whole genome shotgun (WGS) entry which is preliminary data.</text>
</comment>
<evidence type="ECO:0000256" key="4">
    <source>
        <dbReference type="ARBA" id="ARBA00022884"/>
    </source>
</evidence>
<reference evidence="11" key="1">
    <citation type="submission" date="2020-10" db="EMBL/GenBank/DDBJ databases">
        <authorList>
            <person name="Gilroy R."/>
        </authorList>
    </citation>
    <scope>NUCLEOTIDE SEQUENCE</scope>
    <source>
        <strain evidence="11">CHK195-11698</strain>
    </source>
</reference>
<protein>
    <recommendedName>
        <fullName evidence="8">Tyrosine--tRNA ligase</fullName>
        <ecNumber evidence="8">6.1.1.1</ecNumber>
    </recommendedName>
    <alternativeName>
        <fullName evidence="8">Tyrosyl-tRNA synthetase</fullName>
        <shortName evidence="8">TyrRS</shortName>
    </alternativeName>
</protein>
<keyword evidence="4 9" id="KW-0694">RNA-binding</keyword>
<dbReference type="PROSITE" id="PS50889">
    <property type="entry name" value="S4"/>
    <property type="match status" value="1"/>
</dbReference>
<evidence type="ECO:0000256" key="9">
    <source>
        <dbReference type="PROSITE-ProRule" id="PRU00182"/>
    </source>
</evidence>
<dbReference type="Gene3D" id="1.10.240.10">
    <property type="entry name" value="Tyrosyl-Transfer RNA Synthetase"/>
    <property type="match status" value="1"/>
</dbReference>
<dbReference type="SUPFAM" id="SSF52374">
    <property type="entry name" value="Nucleotidylyl transferase"/>
    <property type="match status" value="1"/>
</dbReference>
<proteinExistence type="inferred from homology"/>
<name>A0A9D1HMR4_9FIRM</name>
<evidence type="ECO:0000259" key="10">
    <source>
        <dbReference type="SMART" id="SM00363"/>
    </source>
</evidence>
<keyword evidence="3 8" id="KW-0067">ATP-binding</keyword>
<feature type="binding site" evidence="8">
    <location>
        <position position="223"/>
    </location>
    <ligand>
        <name>ATP</name>
        <dbReference type="ChEBI" id="CHEBI:30616"/>
    </ligand>
</feature>
<feature type="domain" description="RNA-binding S4" evidence="10">
    <location>
        <begin position="342"/>
        <end position="403"/>
    </location>
</feature>
<feature type="binding site" evidence="8">
    <location>
        <position position="160"/>
    </location>
    <ligand>
        <name>L-tyrosine</name>
        <dbReference type="ChEBI" id="CHEBI:58315"/>
    </ligand>
</feature>
<dbReference type="PANTHER" id="PTHR11766">
    <property type="entry name" value="TYROSYL-TRNA SYNTHETASE"/>
    <property type="match status" value="1"/>
</dbReference>
<dbReference type="CDD" id="cd00805">
    <property type="entry name" value="TyrRS_core"/>
    <property type="match status" value="1"/>
</dbReference>
<evidence type="ECO:0000256" key="6">
    <source>
        <dbReference type="ARBA" id="ARBA00023146"/>
    </source>
</evidence>
<dbReference type="InterPro" id="IPR024088">
    <property type="entry name" value="Tyr-tRNA-ligase_bac-type"/>
</dbReference>
<dbReference type="PRINTS" id="PR01040">
    <property type="entry name" value="TRNASYNTHTYR"/>
</dbReference>
<keyword evidence="6 8" id="KW-0030">Aminoacyl-tRNA synthetase</keyword>
<dbReference type="GO" id="GO:0003723">
    <property type="term" value="F:RNA binding"/>
    <property type="evidence" value="ECO:0007669"/>
    <property type="project" value="UniProtKB-KW"/>
</dbReference>
<dbReference type="Pfam" id="PF22421">
    <property type="entry name" value="SYY_C-terminal"/>
    <property type="match status" value="1"/>
</dbReference>
<evidence type="ECO:0000256" key="8">
    <source>
        <dbReference type="HAMAP-Rule" id="MF_02006"/>
    </source>
</evidence>
<dbReference type="InterPro" id="IPR014729">
    <property type="entry name" value="Rossmann-like_a/b/a_fold"/>
</dbReference>
<dbReference type="EC" id="6.1.1.1" evidence="8"/>
<sequence length="408" mass="46832">MGIYEELVWRGLIKDVSSPELKDRLNQGGMTFYIGTDPTGDSLHIGHFSSFLISKRLKDAGHHPILLVGGGTGLIGDPKPDTERPMITKEQVQHNFNCLKEQAEKLFGFRVVNNYDWLKDISFIDFLRDYGKYFNVNYMLNKDIVRRRLDLGITYTEFSYMIMQAADFLHLYENENCELQCAGQDQWGNITAGIELIRKKTGKEAFGFTMPLLTKSDGTKFGKTNGKAIWLDRKKTSPYEMYQFFINSEDDKVIDYLKFLTFLSREEIEDLEEKNRTQPHLREAHKALAREVITFIHGREAYEEAVHISEMLFSGHIQDLTLDQVKDCFNGLPQLEVDHDLPVMDALILCKAASSKREAREFVKGGSVLINGEKVTDIDFVVSREQAFGGEVTVIRRGKKNYFVLKHI</sequence>
<dbReference type="Gene3D" id="3.10.290.10">
    <property type="entry name" value="RNA-binding S4 domain"/>
    <property type="match status" value="1"/>
</dbReference>
<dbReference type="InterPro" id="IPR036986">
    <property type="entry name" value="S4_RNA-bd_sf"/>
</dbReference>
<dbReference type="Pfam" id="PF00579">
    <property type="entry name" value="tRNA-synt_1b"/>
    <property type="match status" value="1"/>
</dbReference>
<dbReference type="InterPro" id="IPR002305">
    <property type="entry name" value="aa-tRNA-synth_Ic"/>
</dbReference>
<feature type="short sequence motif" description="'KMSKS' region" evidence="8">
    <location>
        <begin position="220"/>
        <end position="224"/>
    </location>
</feature>
<accession>A0A9D1HMR4</accession>
<keyword evidence="8" id="KW-0963">Cytoplasm</keyword>
<comment type="similarity">
    <text evidence="8">Belongs to the class-I aminoacyl-tRNA synthetase family. TyrS type 1 subfamily.</text>
</comment>
<dbReference type="InterPro" id="IPR024107">
    <property type="entry name" value="Tyr-tRNA-ligase_bac_1"/>
</dbReference>
<dbReference type="PROSITE" id="PS00178">
    <property type="entry name" value="AA_TRNA_LIGASE_I"/>
    <property type="match status" value="1"/>
</dbReference>
<dbReference type="GO" id="GO:0004831">
    <property type="term" value="F:tyrosine-tRNA ligase activity"/>
    <property type="evidence" value="ECO:0007669"/>
    <property type="project" value="UniProtKB-UniRule"/>
</dbReference>
<dbReference type="SUPFAM" id="SSF55174">
    <property type="entry name" value="Alpha-L RNA-binding motif"/>
    <property type="match status" value="1"/>
</dbReference>
<dbReference type="EMBL" id="DVMJ01000040">
    <property type="protein sequence ID" value="HIU13373.1"/>
    <property type="molecule type" value="Genomic_DNA"/>
</dbReference>
<dbReference type="NCBIfam" id="TIGR00234">
    <property type="entry name" value="tyrS"/>
    <property type="match status" value="1"/>
</dbReference>
<evidence type="ECO:0000256" key="5">
    <source>
        <dbReference type="ARBA" id="ARBA00022917"/>
    </source>
</evidence>
<gene>
    <name evidence="8" type="primary">tyrS</name>
    <name evidence="11" type="ORF">IAD15_04815</name>
</gene>
<keyword evidence="5 8" id="KW-0648">Protein biosynthesis</keyword>
<evidence type="ECO:0000256" key="7">
    <source>
        <dbReference type="ARBA" id="ARBA00048248"/>
    </source>
</evidence>
<comment type="function">
    <text evidence="8">Catalyzes the attachment of tyrosine to tRNA(Tyr) in a two-step reaction: tyrosine is first activated by ATP to form Tyr-AMP and then transferred to the acceptor end of tRNA(Tyr).</text>
</comment>
<dbReference type="GO" id="GO:0005829">
    <property type="term" value="C:cytosol"/>
    <property type="evidence" value="ECO:0007669"/>
    <property type="project" value="TreeGrafter"/>
</dbReference>
<reference evidence="11" key="2">
    <citation type="journal article" date="2021" name="PeerJ">
        <title>Extensive microbial diversity within the chicken gut microbiome revealed by metagenomics and culture.</title>
        <authorList>
            <person name="Gilroy R."/>
            <person name="Ravi A."/>
            <person name="Getino M."/>
            <person name="Pursley I."/>
            <person name="Horton D.L."/>
            <person name="Alikhan N.F."/>
            <person name="Baker D."/>
            <person name="Gharbi K."/>
            <person name="Hall N."/>
            <person name="Watson M."/>
            <person name="Adriaenssens E.M."/>
            <person name="Foster-Nyarko E."/>
            <person name="Jarju S."/>
            <person name="Secka A."/>
            <person name="Antonio M."/>
            <person name="Oren A."/>
            <person name="Chaudhuri R.R."/>
            <person name="La Ragione R."/>
            <person name="Hildebrand F."/>
            <person name="Pallen M.J."/>
        </authorList>
    </citation>
    <scope>NUCLEOTIDE SEQUENCE</scope>
    <source>
        <strain evidence="11">CHK195-11698</strain>
    </source>
</reference>
<comment type="subcellular location">
    <subcellularLocation>
        <location evidence="8">Cytoplasm</location>
    </subcellularLocation>
</comment>
<dbReference type="InterPro" id="IPR002942">
    <property type="entry name" value="S4_RNA-bd"/>
</dbReference>
<dbReference type="InterPro" id="IPR001412">
    <property type="entry name" value="aa-tRNA-synth_I_CS"/>
</dbReference>
<feature type="binding site" evidence="8">
    <location>
        <position position="164"/>
    </location>
    <ligand>
        <name>L-tyrosine</name>
        <dbReference type="ChEBI" id="CHEBI:58315"/>
    </ligand>
</feature>
<dbReference type="PANTHER" id="PTHR11766:SF0">
    <property type="entry name" value="TYROSINE--TRNA LIGASE, MITOCHONDRIAL"/>
    <property type="match status" value="1"/>
</dbReference>
<dbReference type="SMART" id="SM00363">
    <property type="entry name" value="S4"/>
    <property type="match status" value="1"/>
</dbReference>
<dbReference type="AlphaFoldDB" id="A0A9D1HMR4"/>
<dbReference type="InterPro" id="IPR054608">
    <property type="entry name" value="SYY-like_C"/>
</dbReference>
<organism evidence="11 12">
    <name type="scientific">Candidatus Fimiplasma intestinipullorum</name>
    <dbReference type="NCBI Taxonomy" id="2840825"/>
    <lineage>
        <taxon>Bacteria</taxon>
        <taxon>Bacillati</taxon>
        <taxon>Bacillota</taxon>
        <taxon>Clostridia</taxon>
        <taxon>Eubacteriales</taxon>
        <taxon>Candidatus Fimiplasma</taxon>
    </lineage>
</organism>
<evidence type="ECO:0000256" key="2">
    <source>
        <dbReference type="ARBA" id="ARBA00022741"/>
    </source>
</evidence>
<feature type="short sequence motif" description="'HIGH' region" evidence="8">
    <location>
        <begin position="38"/>
        <end position="47"/>
    </location>
</feature>
<comment type="subunit">
    <text evidence="8">Homodimer.</text>
</comment>
<evidence type="ECO:0000256" key="3">
    <source>
        <dbReference type="ARBA" id="ARBA00022840"/>
    </source>
</evidence>
<dbReference type="HAMAP" id="MF_02006">
    <property type="entry name" value="Tyr_tRNA_synth_type1"/>
    <property type="match status" value="1"/>
</dbReference>
<feature type="binding site" evidence="8">
    <location>
        <position position="33"/>
    </location>
    <ligand>
        <name>L-tyrosine</name>
        <dbReference type="ChEBI" id="CHEBI:58315"/>
    </ligand>
</feature>
<keyword evidence="2 8" id="KW-0547">Nucleotide-binding</keyword>
<comment type="catalytic activity">
    <reaction evidence="7 8">
        <text>tRNA(Tyr) + L-tyrosine + ATP = L-tyrosyl-tRNA(Tyr) + AMP + diphosphate + H(+)</text>
        <dbReference type="Rhea" id="RHEA:10220"/>
        <dbReference type="Rhea" id="RHEA-COMP:9706"/>
        <dbReference type="Rhea" id="RHEA-COMP:9707"/>
        <dbReference type="ChEBI" id="CHEBI:15378"/>
        <dbReference type="ChEBI" id="CHEBI:30616"/>
        <dbReference type="ChEBI" id="CHEBI:33019"/>
        <dbReference type="ChEBI" id="CHEBI:58315"/>
        <dbReference type="ChEBI" id="CHEBI:78442"/>
        <dbReference type="ChEBI" id="CHEBI:78536"/>
        <dbReference type="ChEBI" id="CHEBI:456215"/>
        <dbReference type="EC" id="6.1.1.1"/>
    </reaction>
</comment>
<dbReference type="Gene3D" id="3.40.50.620">
    <property type="entry name" value="HUPs"/>
    <property type="match status" value="1"/>
</dbReference>
<keyword evidence="1 8" id="KW-0436">Ligase</keyword>
<evidence type="ECO:0000256" key="1">
    <source>
        <dbReference type="ARBA" id="ARBA00022598"/>
    </source>
</evidence>
<dbReference type="Proteomes" id="UP000824175">
    <property type="component" value="Unassembled WGS sequence"/>
</dbReference>
<dbReference type="FunFam" id="1.10.240.10:FF:000001">
    <property type="entry name" value="Tyrosine--tRNA ligase"/>
    <property type="match status" value="1"/>
</dbReference>
<dbReference type="GO" id="GO:0005524">
    <property type="term" value="F:ATP binding"/>
    <property type="evidence" value="ECO:0007669"/>
    <property type="project" value="UniProtKB-UniRule"/>
</dbReference>